<dbReference type="RefSeq" id="WP_014406469.1">
    <property type="nucleotide sequence ID" value="NC_017034.1"/>
</dbReference>
<keyword evidence="2" id="KW-0808">Transferase</keyword>
<dbReference type="EMBL" id="CP003243">
    <property type="protein sequence ID" value="AFD00638.1"/>
    <property type="molecule type" value="Genomic_DNA"/>
</dbReference>
<protein>
    <submittedName>
        <fullName evidence="2">Lipoate-protein ligase A</fullName>
        <ecNumber evidence="2">2.7.7.63</ecNumber>
    </submittedName>
</protein>
<feature type="domain" description="BPL/LPL catalytic" evidence="1">
    <location>
        <begin position="29"/>
        <end position="218"/>
    </location>
</feature>
<dbReference type="SUPFAM" id="SSF55681">
    <property type="entry name" value="Class II aaRS and biotin synthetases"/>
    <property type="match status" value="1"/>
</dbReference>
<dbReference type="GeneID" id="11972046"/>
<keyword evidence="2" id="KW-0548">Nucleotidyltransferase</keyword>
<dbReference type="PANTHER" id="PTHR43679:SF2">
    <property type="entry name" value="OCTANOYL-[GCVH]:PROTEIN N-OCTANOYLTRANSFERASE"/>
    <property type="match status" value="1"/>
</dbReference>
<keyword evidence="3" id="KW-1185">Reference proteome</keyword>
<reference evidence="2 3" key="1">
    <citation type="journal article" date="2012" name="J. Bacteriol.">
        <title>Complete genome sequence of a thermophilic methanogen, Methanocella conradii HZ254, isolated from Chinese rice field soil.</title>
        <authorList>
            <person name="Lu Z."/>
            <person name="Lu Y."/>
        </authorList>
    </citation>
    <scope>NUCLEOTIDE SEQUENCE [LARGE SCALE GENOMIC DNA]</scope>
    <source>
        <strain evidence="3">DSM 24694 / JCM 17849 / CGMCC 1.5162 / HZ254</strain>
    </source>
</reference>
<dbReference type="KEGG" id="mez:Mtc_1898"/>
<dbReference type="EC" id="2.7.7.63" evidence="2"/>
<evidence type="ECO:0000313" key="2">
    <source>
        <dbReference type="EMBL" id="AFD00638.1"/>
    </source>
</evidence>
<dbReference type="InterPro" id="IPR004143">
    <property type="entry name" value="BPL_LPL_catalytic"/>
</dbReference>
<dbReference type="InterPro" id="IPR050664">
    <property type="entry name" value="Octanoyltrans_LipM/LipL"/>
</dbReference>
<dbReference type="InterPro" id="IPR045864">
    <property type="entry name" value="aa-tRNA-synth_II/BPL/LPL"/>
</dbReference>
<dbReference type="Pfam" id="PF21948">
    <property type="entry name" value="LplA-B_cat"/>
    <property type="match status" value="1"/>
</dbReference>
<dbReference type="PANTHER" id="PTHR43679">
    <property type="entry name" value="OCTANOYLTRANSFERASE LIPM-RELATED"/>
    <property type="match status" value="1"/>
</dbReference>
<dbReference type="OrthoDB" id="43646at2157"/>
<name>H8I4P3_METCZ</name>
<gene>
    <name evidence="2" type="ordered locus">Mtc_1898</name>
</gene>
<dbReference type="GO" id="GO:0016779">
    <property type="term" value="F:nucleotidyltransferase activity"/>
    <property type="evidence" value="ECO:0007669"/>
    <property type="project" value="UniProtKB-KW"/>
</dbReference>
<accession>H8I4P3</accession>
<dbReference type="AlphaFoldDB" id="H8I4P3"/>
<dbReference type="HOGENOM" id="CLU_022986_5_0_2"/>
<dbReference type="CDD" id="cd16443">
    <property type="entry name" value="LplA"/>
    <property type="match status" value="1"/>
</dbReference>
<dbReference type="Proteomes" id="UP000005233">
    <property type="component" value="Chromosome"/>
</dbReference>
<dbReference type="eggNOG" id="arCOG01939">
    <property type="taxonomic scope" value="Archaea"/>
</dbReference>
<proteinExistence type="predicted"/>
<evidence type="ECO:0000313" key="3">
    <source>
        <dbReference type="Proteomes" id="UP000005233"/>
    </source>
</evidence>
<dbReference type="Gene3D" id="3.30.930.10">
    <property type="entry name" value="Bira Bifunctional Protein, Domain 2"/>
    <property type="match status" value="1"/>
</dbReference>
<dbReference type="STRING" id="1041930.Mtc_1898"/>
<dbReference type="PROSITE" id="PS51733">
    <property type="entry name" value="BPL_LPL_CATALYTIC"/>
    <property type="match status" value="1"/>
</dbReference>
<organism evidence="2 3">
    <name type="scientific">Methanocella conradii (strain DSM 24694 / JCM 17849 / CGMCC 1.5162 / HZ254)</name>
    <dbReference type="NCBI Taxonomy" id="1041930"/>
    <lineage>
        <taxon>Archaea</taxon>
        <taxon>Methanobacteriati</taxon>
        <taxon>Methanobacteriota</taxon>
        <taxon>Stenosarchaea group</taxon>
        <taxon>Methanomicrobia</taxon>
        <taxon>Methanocellales</taxon>
        <taxon>Methanocellaceae</taxon>
        <taxon>Methanocella</taxon>
    </lineage>
</organism>
<sequence length="245" mass="27328">MWRVVGLNAYSAVENMAIDDAIAECVASGLSPPTMRFYRWLAPGAVSIGRFQNARDEIDVDACRRLGIDIVRRRTGGGAVFHNGEITYSVAAPERCFPSGIRESYREICSYIIRGLSYLGIKADFRPINDVIVNGKKISGSAQTRRNGVLLQHGTILYRLDRQTMFTVLKPSKLKLSDKPASSFEAGIASVKELTGASIEQLYDALLRGFTEGKEWRLGALTENELAFTKAIIKKYDSYEWNFSR</sequence>
<keyword evidence="2" id="KW-0436">Ligase</keyword>
<evidence type="ECO:0000259" key="1">
    <source>
        <dbReference type="PROSITE" id="PS51733"/>
    </source>
</evidence>
<dbReference type="GO" id="GO:0016874">
    <property type="term" value="F:ligase activity"/>
    <property type="evidence" value="ECO:0007669"/>
    <property type="project" value="UniProtKB-KW"/>
</dbReference>